<evidence type="ECO:0000313" key="1">
    <source>
        <dbReference type="EMBL" id="KAJ7381582.1"/>
    </source>
</evidence>
<gene>
    <name evidence="1" type="primary">LCN12_7</name>
    <name evidence="1" type="ORF">OS493_040289</name>
</gene>
<keyword evidence="2" id="KW-1185">Reference proteome</keyword>
<dbReference type="AlphaFoldDB" id="A0A9X0CZF1"/>
<dbReference type="Proteomes" id="UP001163046">
    <property type="component" value="Unassembled WGS sequence"/>
</dbReference>
<sequence length="127" mass="14105">MEECSSNIQQGPLKGLGTVYEHIYTEHHQENPVEYTLNASARELYIKYCMGKTDMRSSVGAFNPECTAKTSKNALRLALNLYVLWHRLDKALNQLTGPTPTALTESTMNMALTLHDTLLAFGGVARS</sequence>
<protein>
    <submittedName>
        <fullName evidence="1">Retinoic acid binding</fullName>
    </submittedName>
</protein>
<feature type="non-terminal residue" evidence="1">
    <location>
        <position position="127"/>
    </location>
</feature>
<reference evidence="1" key="1">
    <citation type="submission" date="2023-01" db="EMBL/GenBank/DDBJ databases">
        <title>Genome assembly of the deep-sea coral Lophelia pertusa.</title>
        <authorList>
            <person name="Herrera S."/>
            <person name="Cordes E."/>
        </authorList>
    </citation>
    <scope>NUCLEOTIDE SEQUENCE</scope>
    <source>
        <strain evidence="1">USNM1676648</strain>
        <tissue evidence="1">Polyp</tissue>
    </source>
</reference>
<dbReference type="OrthoDB" id="5982168at2759"/>
<organism evidence="1 2">
    <name type="scientific">Desmophyllum pertusum</name>
    <dbReference type="NCBI Taxonomy" id="174260"/>
    <lineage>
        <taxon>Eukaryota</taxon>
        <taxon>Metazoa</taxon>
        <taxon>Cnidaria</taxon>
        <taxon>Anthozoa</taxon>
        <taxon>Hexacorallia</taxon>
        <taxon>Scleractinia</taxon>
        <taxon>Caryophylliina</taxon>
        <taxon>Caryophylliidae</taxon>
        <taxon>Desmophyllum</taxon>
    </lineage>
</organism>
<accession>A0A9X0CZF1</accession>
<evidence type="ECO:0000313" key="2">
    <source>
        <dbReference type="Proteomes" id="UP001163046"/>
    </source>
</evidence>
<dbReference type="EMBL" id="MU826206">
    <property type="protein sequence ID" value="KAJ7381582.1"/>
    <property type="molecule type" value="Genomic_DNA"/>
</dbReference>
<comment type="caution">
    <text evidence="1">The sequence shown here is derived from an EMBL/GenBank/DDBJ whole genome shotgun (WGS) entry which is preliminary data.</text>
</comment>
<proteinExistence type="predicted"/>
<name>A0A9X0CZF1_9CNID</name>